<reference evidence="3 4" key="1">
    <citation type="submission" date="2015-09" db="EMBL/GenBank/DDBJ databases">
        <title>Sorangium comparison.</title>
        <authorList>
            <person name="Zaburannyi N."/>
            <person name="Bunk B."/>
            <person name="Overmann J."/>
            <person name="Mueller R."/>
        </authorList>
    </citation>
    <scope>NUCLEOTIDE SEQUENCE [LARGE SCALE GENOMIC DNA]</scope>
    <source>
        <strain evidence="3 4">So ceGT47</strain>
    </source>
</reference>
<evidence type="ECO:0000259" key="2">
    <source>
        <dbReference type="SMART" id="SM01001"/>
    </source>
</evidence>
<dbReference type="Gene3D" id="3.40.50.1970">
    <property type="match status" value="1"/>
</dbReference>
<dbReference type="SMART" id="SM01001">
    <property type="entry name" value="AIRC"/>
    <property type="match status" value="1"/>
</dbReference>
<gene>
    <name evidence="3" type="ORF">SOCEGT47_018430</name>
</gene>
<organism evidence="3 4">
    <name type="scientific">Sorangium cellulosum</name>
    <name type="common">Polyangium cellulosum</name>
    <dbReference type="NCBI Taxonomy" id="56"/>
    <lineage>
        <taxon>Bacteria</taxon>
        <taxon>Pseudomonadati</taxon>
        <taxon>Myxococcota</taxon>
        <taxon>Polyangia</taxon>
        <taxon>Polyangiales</taxon>
        <taxon>Polyangiaceae</taxon>
        <taxon>Sorangium</taxon>
    </lineage>
</organism>
<sequence>MDPRLVREMLERVRSGELAVEEALDALRGLPFRELDVATVDHHRALRQGVPEVIFGEGKTPEQIALIAQEISGAGQNVLATRVDAAKGAAVASLLPAFRYVPVARTGSVEVAPTPKRSAGPVAVVTAGTSDIAVAEEAIETLRAVGLDATRMYDVGVAGLHRFLHRVEELRKAAAVIVVAGMEGALPSVVGGLVAAPVVAVPTSVGYGVALNGFTALFSMLTSCASGVVVVNIDSGFGAAMAVHRLLPKA</sequence>
<dbReference type="PANTHER" id="PTHR43064">
    <property type="entry name" value="PHOSPHORIBOSYLAMINOIMIDAZOLE CARBOXYLASE-RELATED"/>
    <property type="match status" value="1"/>
</dbReference>
<dbReference type="SUPFAM" id="SSF52255">
    <property type="entry name" value="N5-CAIR mutase (phosphoribosylaminoimidazole carboxylase, PurE)"/>
    <property type="match status" value="1"/>
</dbReference>
<keyword evidence="1" id="KW-1133">Transmembrane helix</keyword>
<dbReference type="InterPro" id="IPR039476">
    <property type="entry name" value="P2CMN_synthase_LarB"/>
</dbReference>
<feature type="transmembrane region" description="Helical" evidence="1">
    <location>
        <begin position="205"/>
        <end position="231"/>
    </location>
</feature>
<feature type="domain" description="PurE" evidence="2">
    <location>
        <begin position="120"/>
        <end position="250"/>
    </location>
</feature>
<proteinExistence type="predicted"/>
<evidence type="ECO:0000313" key="3">
    <source>
        <dbReference type="EMBL" id="AUX21361.1"/>
    </source>
</evidence>
<dbReference type="GO" id="GO:0016787">
    <property type="term" value="F:hydrolase activity"/>
    <property type="evidence" value="ECO:0007669"/>
    <property type="project" value="InterPro"/>
</dbReference>
<dbReference type="Proteomes" id="UP000295781">
    <property type="component" value="Chromosome"/>
</dbReference>
<protein>
    <submittedName>
        <fullName evidence="3">1-(5-phosphoribosyl)-5-amino-4-imidazole-carboxylate carboxylase</fullName>
    </submittedName>
</protein>
<keyword evidence="1" id="KW-0472">Membrane</keyword>
<dbReference type="OrthoDB" id="9782511at2"/>
<dbReference type="GO" id="GO:0006189">
    <property type="term" value="P:'de novo' IMP biosynthetic process"/>
    <property type="evidence" value="ECO:0007669"/>
    <property type="project" value="InterPro"/>
</dbReference>
<dbReference type="NCBIfam" id="NF033503">
    <property type="entry name" value="LarB"/>
    <property type="match status" value="1"/>
</dbReference>
<feature type="transmembrane region" description="Helical" evidence="1">
    <location>
        <begin position="173"/>
        <end position="199"/>
    </location>
</feature>
<dbReference type="InterPro" id="IPR000031">
    <property type="entry name" value="PurE_dom"/>
</dbReference>
<evidence type="ECO:0000313" key="4">
    <source>
        <dbReference type="Proteomes" id="UP000295781"/>
    </source>
</evidence>
<dbReference type="EMBL" id="CP012670">
    <property type="protein sequence ID" value="AUX21361.1"/>
    <property type="molecule type" value="Genomic_DNA"/>
</dbReference>
<name>A0A4P2PXK1_SORCE</name>
<dbReference type="AlphaFoldDB" id="A0A4P2PXK1"/>
<evidence type="ECO:0000256" key="1">
    <source>
        <dbReference type="SAM" id="Phobius"/>
    </source>
</evidence>
<dbReference type="Pfam" id="PF00731">
    <property type="entry name" value="AIRC"/>
    <property type="match status" value="1"/>
</dbReference>
<accession>A0A4P2PXK1</accession>
<dbReference type="PANTHER" id="PTHR43064:SF1">
    <property type="entry name" value="SLL1489 PROTEIN"/>
    <property type="match status" value="1"/>
</dbReference>
<dbReference type="RefSeq" id="WP_129346695.1">
    <property type="nucleotide sequence ID" value="NZ_CP012670.1"/>
</dbReference>
<keyword evidence="1" id="KW-0812">Transmembrane</keyword>